<evidence type="ECO:0000256" key="4">
    <source>
        <dbReference type="SAM" id="MobiDB-lite"/>
    </source>
</evidence>
<accession>A0A4T0X0S1</accession>
<dbReference type="PROSITE" id="PS50294">
    <property type="entry name" value="WD_REPEATS_REGION"/>
    <property type="match status" value="1"/>
</dbReference>
<dbReference type="Gene3D" id="2.130.10.10">
    <property type="entry name" value="YVTN repeat-like/Quinoprotein amine dehydrogenase"/>
    <property type="match status" value="2"/>
</dbReference>
<dbReference type="Proteomes" id="UP000307173">
    <property type="component" value="Unassembled WGS sequence"/>
</dbReference>
<dbReference type="OrthoDB" id="10260946at2759"/>
<feature type="compositionally biased region" description="Basic and acidic residues" evidence="4">
    <location>
        <begin position="198"/>
        <end position="210"/>
    </location>
</feature>
<evidence type="ECO:0000313" key="7">
    <source>
        <dbReference type="Proteomes" id="UP000307173"/>
    </source>
</evidence>
<feature type="repeat" description="WD" evidence="3">
    <location>
        <begin position="140"/>
        <end position="181"/>
    </location>
</feature>
<dbReference type="EMBL" id="SELW01000415">
    <property type="protein sequence ID" value="TID28215.1"/>
    <property type="molecule type" value="Genomic_DNA"/>
</dbReference>
<evidence type="ECO:0000259" key="5">
    <source>
        <dbReference type="Pfam" id="PF23798"/>
    </source>
</evidence>
<evidence type="ECO:0000256" key="3">
    <source>
        <dbReference type="PROSITE-ProRule" id="PRU00221"/>
    </source>
</evidence>
<dbReference type="InterPro" id="IPR015943">
    <property type="entry name" value="WD40/YVTN_repeat-like_dom_sf"/>
</dbReference>
<organism evidence="6 7">
    <name type="scientific">Pichia inconspicua</name>
    <dbReference type="NCBI Taxonomy" id="52247"/>
    <lineage>
        <taxon>Eukaryota</taxon>
        <taxon>Fungi</taxon>
        <taxon>Dikarya</taxon>
        <taxon>Ascomycota</taxon>
        <taxon>Saccharomycotina</taxon>
        <taxon>Pichiomycetes</taxon>
        <taxon>Pichiales</taxon>
        <taxon>Pichiaceae</taxon>
        <taxon>Pichia</taxon>
    </lineage>
</organism>
<dbReference type="InterPro" id="IPR001680">
    <property type="entry name" value="WD40_rpt"/>
</dbReference>
<reference evidence="6 7" key="1">
    <citation type="journal article" date="2019" name="Front. Genet.">
        <title>Whole-Genome Sequencing of the Opportunistic Yeast Pathogen Candida inconspicua Uncovers Its Hybrid Origin.</title>
        <authorList>
            <person name="Mixao V."/>
            <person name="Hansen A.P."/>
            <person name="Saus E."/>
            <person name="Boekhout T."/>
            <person name="Lass-Florl C."/>
            <person name="Gabaldon T."/>
        </authorList>
    </citation>
    <scope>NUCLEOTIDE SEQUENCE [LARGE SCALE GENOMIC DNA]</scope>
    <source>
        <strain evidence="6 7">CBS 180</strain>
    </source>
</reference>
<comment type="caution">
    <text evidence="6">The sequence shown here is derived from an EMBL/GenBank/DDBJ whole genome shotgun (WGS) entry which is preliminary data.</text>
</comment>
<keyword evidence="1 3" id="KW-0853">WD repeat</keyword>
<dbReference type="PROSITE" id="PS50082">
    <property type="entry name" value="WD_REPEATS_2"/>
    <property type="match status" value="1"/>
</dbReference>
<dbReference type="Pfam" id="PF23798">
    <property type="entry name" value="Beta-prop_SPT8"/>
    <property type="match status" value="1"/>
</dbReference>
<dbReference type="SMART" id="SM00320">
    <property type="entry name" value="WD40"/>
    <property type="match status" value="7"/>
</dbReference>
<keyword evidence="7" id="KW-1185">Reference proteome</keyword>
<dbReference type="STRING" id="52247.A0A4T0X0S1"/>
<evidence type="ECO:0000256" key="2">
    <source>
        <dbReference type="ARBA" id="ARBA00022737"/>
    </source>
</evidence>
<dbReference type="PANTHER" id="PTHR19848">
    <property type="entry name" value="WD40 REPEAT PROTEIN"/>
    <property type="match status" value="1"/>
</dbReference>
<evidence type="ECO:0000256" key="1">
    <source>
        <dbReference type="ARBA" id="ARBA00022574"/>
    </source>
</evidence>
<gene>
    <name evidence="6" type="ORF">CANINC_002648</name>
</gene>
<feature type="region of interest" description="Disordered" evidence="4">
    <location>
        <begin position="198"/>
        <end position="247"/>
    </location>
</feature>
<sequence>MDKQSQETALAIEPELNPIVAIPYATGVYSIAFTRGWKWMFTGGEDGFVRKFDFHGSVEGRAQLTVAQRHALADSIQFNGLLCSYWENETPVHRGEPGHISPVYSIAAGSEGRWILTGHDSGAITLQTVRSCEGAVQWFFDGHNSAVSSLVLQEVDKKFLSGSWDSTVREWDLDRGECIRVFGRMSGQISAIEYRPESSEVVEVEVKPDEPEVNEGGSDDVDSLFSEEEEDEEDGKETKGEDDDPSAAITAAATTTKDPEMRSLASRDIFLVATIDGTVGVWDGRVGGSASRPVVEFAQRAVSGPWCMSACWSTLGTSIFAGRRNCTVEEYDIRAPNTVQRTLKFPSGSGPVSCVQPLDSKHLLCASHDNIRLYDLATSNSGGGGESGDGRVPFTIVPGHSGGMVSAMAVDPSGRFVVAASGNRGWAGRHAEYVYVYEVQ</sequence>
<feature type="compositionally biased region" description="Acidic residues" evidence="4">
    <location>
        <begin position="211"/>
        <end position="245"/>
    </location>
</feature>
<feature type="domain" description="Transcription factor spt8 beta-propeller" evidence="5">
    <location>
        <begin position="16"/>
        <end position="439"/>
    </location>
</feature>
<dbReference type="SUPFAM" id="SSF50978">
    <property type="entry name" value="WD40 repeat-like"/>
    <property type="match status" value="1"/>
</dbReference>
<dbReference type="PANTHER" id="PTHR19848:SF8">
    <property type="entry name" value="F-BOX AND WD REPEAT DOMAIN CONTAINING 7"/>
    <property type="match status" value="1"/>
</dbReference>
<evidence type="ECO:0000313" key="6">
    <source>
        <dbReference type="EMBL" id="TID28215.1"/>
    </source>
</evidence>
<name>A0A4T0X0S1_9ASCO</name>
<dbReference type="InterPro" id="IPR057544">
    <property type="entry name" value="Beta-prop_SPT8"/>
</dbReference>
<dbReference type="AlphaFoldDB" id="A0A4T0X0S1"/>
<proteinExistence type="predicted"/>
<dbReference type="InterPro" id="IPR036322">
    <property type="entry name" value="WD40_repeat_dom_sf"/>
</dbReference>
<keyword evidence="2" id="KW-0677">Repeat</keyword>
<protein>
    <recommendedName>
        <fullName evidence="5">Transcription factor spt8 beta-propeller domain-containing protein</fullName>
    </recommendedName>
</protein>